<dbReference type="Proteomes" id="UP000774617">
    <property type="component" value="Unassembled WGS sequence"/>
</dbReference>
<gene>
    <name evidence="6" type="ORF">B0J12DRAFT_670225</name>
</gene>
<dbReference type="PANTHER" id="PTHR31465">
    <property type="entry name" value="PROTEIN RTA1-RELATED"/>
    <property type="match status" value="1"/>
</dbReference>
<reference evidence="6 7" key="1">
    <citation type="journal article" date="2021" name="Nat. Commun.">
        <title>Genetic determinants of endophytism in the Arabidopsis root mycobiome.</title>
        <authorList>
            <person name="Mesny F."/>
            <person name="Miyauchi S."/>
            <person name="Thiergart T."/>
            <person name="Pickel B."/>
            <person name="Atanasova L."/>
            <person name="Karlsson M."/>
            <person name="Huettel B."/>
            <person name="Barry K.W."/>
            <person name="Haridas S."/>
            <person name="Chen C."/>
            <person name="Bauer D."/>
            <person name="Andreopoulos W."/>
            <person name="Pangilinan J."/>
            <person name="LaButti K."/>
            <person name="Riley R."/>
            <person name="Lipzen A."/>
            <person name="Clum A."/>
            <person name="Drula E."/>
            <person name="Henrissat B."/>
            <person name="Kohler A."/>
            <person name="Grigoriev I.V."/>
            <person name="Martin F.M."/>
            <person name="Hacquard S."/>
        </authorList>
    </citation>
    <scope>NUCLEOTIDE SEQUENCE [LARGE SCALE GENOMIC DNA]</scope>
    <source>
        <strain evidence="6 7">MPI-SDFR-AT-0080</strain>
    </source>
</reference>
<comment type="caution">
    <text evidence="6">The sequence shown here is derived from an EMBL/GenBank/DDBJ whole genome shotgun (WGS) entry which is preliminary data.</text>
</comment>
<keyword evidence="4 5" id="KW-0472">Membrane</keyword>
<evidence type="ECO:0000256" key="2">
    <source>
        <dbReference type="ARBA" id="ARBA00022692"/>
    </source>
</evidence>
<organism evidence="6 7">
    <name type="scientific">Macrophomina phaseolina</name>
    <dbReference type="NCBI Taxonomy" id="35725"/>
    <lineage>
        <taxon>Eukaryota</taxon>
        <taxon>Fungi</taxon>
        <taxon>Dikarya</taxon>
        <taxon>Ascomycota</taxon>
        <taxon>Pezizomycotina</taxon>
        <taxon>Dothideomycetes</taxon>
        <taxon>Dothideomycetes incertae sedis</taxon>
        <taxon>Botryosphaeriales</taxon>
        <taxon>Botryosphaeriaceae</taxon>
        <taxon>Macrophomina</taxon>
    </lineage>
</organism>
<evidence type="ECO:0000256" key="3">
    <source>
        <dbReference type="ARBA" id="ARBA00022989"/>
    </source>
</evidence>
<feature type="transmembrane region" description="Helical" evidence="5">
    <location>
        <begin position="21"/>
        <end position="39"/>
    </location>
</feature>
<dbReference type="Pfam" id="PF04479">
    <property type="entry name" value="RTA1"/>
    <property type="match status" value="1"/>
</dbReference>
<dbReference type="PANTHER" id="PTHR31465:SF17">
    <property type="entry name" value="DOMAIN PROTEIN, PUTATIVE (AFU_ORTHOLOGUE AFUA_5G09900)-RELATED"/>
    <property type="match status" value="1"/>
</dbReference>
<feature type="transmembrane region" description="Helical" evidence="5">
    <location>
        <begin position="46"/>
        <end position="66"/>
    </location>
</feature>
<feature type="transmembrane region" description="Helical" evidence="5">
    <location>
        <begin position="156"/>
        <end position="178"/>
    </location>
</feature>
<comment type="subcellular location">
    <subcellularLocation>
        <location evidence="1">Membrane</location>
        <topology evidence="1">Multi-pass membrane protein</topology>
    </subcellularLocation>
</comment>
<name>A0ABQ8G5I1_9PEZI</name>
<evidence type="ECO:0000256" key="4">
    <source>
        <dbReference type="ARBA" id="ARBA00023136"/>
    </source>
</evidence>
<evidence type="ECO:0000313" key="7">
    <source>
        <dbReference type="Proteomes" id="UP000774617"/>
    </source>
</evidence>
<evidence type="ECO:0000256" key="1">
    <source>
        <dbReference type="ARBA" id="ARBA00004141"/>
    </source>
</evidence>
<protein>
    <submittedName>
        <fullName evidence="6">RTA1 domain protein</fullName>
    </submittedName>
</protein>
<sequence length="280" mass="31564">MDVGFEDAKPVFFPYTPSKEAGWAFVVLFGLATGTHTAYMFSMRAWYFTPLIIGGMCETFGYYGRVWASEDIHRFKPFILQVLLILAAPAWLCATIHMALGRVIRVLDAGRYSLIGVSWLTKIYVLIDFLVFFTQVAGAVIQSSGDRVAMAAGNKAILGGLVFQLFAFCFFILITWRVHSRLSREPTDISLTLNWQKYMHAINIASIAIFVRSLVRAVEYAQAGNSAIAQHEAFIYIFDALLMWFAMVVTLLFHPGQLIKTAMRRMEGIYSGREMQSCDD</sequence>
<dbReference type="EMBL" id="JAGTJR010000019">
    <property type="protein sequence ID" value="KAH7045319.1"/>
    <property type="molecule type" value="Genomic_DNA"/>
</dbReference>
<dbReference type="InterPro" id="IPR007568">
    <property type="entry name" value="RTA1"/>
</dbReference>
<keyword evidence="2 5" id="KW-0812">Transmembrane</keyword>
<keyword evidence="7" id="KW-1185">Reference proteome</keyword>
<proteinExistence type="predicted"/>
<evidence type="ECO:0000256" key="5">
    <source>
        <dbReference type="SAM" id="Phobius"/>
    </source>
</evidence>
<keyword evidence="3 5" id="KW-1133">Transmembrane helix</keyword>
<evidence type="ECO:0000313" key="6">
    <source>
        <dbReference type="EMBL" id="KAH7045319.1"/>
    </source>
</evidence>
<feature type="transmembrane region" description="Helical" evidence="5">
    <location>
        <begin position="198"/>
        <end position="215"/>
    </location>
</feature>
<feature type="transmembrane region" description="Helical" evidence="5">
    <location>
        <begin position="78"/>
        <end position="100"/>
    </location>
</feature>
<feature type="transmembrane region" description="Helical" evidence="5">
    <location>
        <begin position="235"/>
        <end position="256"/>
    </location>
</feature>
<accession>A0ABQ8G5I1</accession>
<feature type="transmembrane region" description="Helical" evidence="5">
    <location>
        <begin position="112"/>
        <end position="136"/>
    </location>
</feature>